<dbReference type="AlphaFoldDB" id="A0A4R2JH49"/>
<gene>
    <name evidence="2" type="ORF">EV192_105452</name>
</gene>
<dbReference type="EMBL" id="SLWS01000005">
    <property type="protein sequence ID" value="TCO58384.1"/>
    <property type="molecule type" value="Genomic_DNA"/>
</dbReference>
<dbReference type="RefSeq" id="WP_132119099.1">
    <property type="nucleotide sequence ID" value="NZ_SLWS01000005.1"/>
</dbReference>
<proteinExistence type="predicted"/>
<dbReference type="Pfam" id="PF08666">
    <property type="entry name" value="SAF"/>
    <property type="match status" value="1"/>
</dbReference>
<feature type="domain" description="SAF" evidence="1">
    <location>
        <begin position="44"/>
        <end position="106"/>
    </location>
</feature>
<accession>A0A4R2JH49</accession>
<sequence length="196" mass="20081">MTSIRFFRKLPGWARVITIRRLLAVVLVLLAAVLAVRPAHDRDVPMLVARHAIAPGTVLSTSDIKLVRAPPALVPTGALTDEPSAVHQVLAGAAAAGEPITSARLVGPENTRLTAGQPDAAAVAVRLDDDELAALLVPGSHVDVVAPDQEVIATDATVVTVRAGGKGRLVLVALPRAVATRVAAAALAGALAVTLR</sequence>
<keyword evidence="3" id="KW-1185">Reference proteome</keyword>
<name>A0A4R2JH49_9PSEU</name>
<organism evidence="2 3">
    <name type="scientific">Actinocrispum wychmicini</name>
    <dbReference type="NCBI Taxonomy" id="1213861"/>
    <lineage>
        <taxon>Bacteria</taxon>
        <taxon>Bacillati</taxon>
        <taxon>Actinomycetota</taxon>
        <taxon>Actinomycetes</taxon>
        <taxon>Pseudonocardiales</taxon>
        <taxon>Pseudonocardiaceae</taxon>
        <taxon>Actinocrispum</taxon>
    </lineage>
</organism>
<protein>
    <submittedName>
        <fullName evidence="2">Flp pilus assembly protein CpaB</fullName>
    </submittedName>
</protein>
<dbReference type="Proteomes" id="UP000295680">
    <property type="component" value="Unassembled WGS sequence"/>
</dbReference>
<reference evidence="2 3" key="1">
    <citation type="submission" date="2019-03" db="EMBL/GenBank/DDBJ databases">
        <title>Genomic Encyclopedia of Type Strains, Phase IV (KMG-IV): sequencing the most valuable type-strain genomes for metagenomic binning, comparative biology and taxonomic classification.</title>
        <authorList>
            <person name="Goeker M."/>
        </authorList>
    </citation>
    <scope>NUCLEOTIDE SEQUENCE [LARGE SCALE GENOMIC DNA]</scope>
    <source>
        <strain evidence="2 3">DSM 45934</strain>
    </source>
</reference>
<evidence type="ECO:0000259" key="1">
    <source>
        <dbReference type="SMART" id="SM00858"/>
    </source>
</evidence>
<comment type="caution">
    <text evidence="2">The sequence shown here is derived from an EMBL/GenBank/DDBJ whole genome shotgun (WGS) entry which is preliminary data.</text>
</comment>
<dbReference type="OrthoDB" id="4808509at2"/>
<evidence type="ECO:0000313" key="3">
    <source>
        <dbReference type="Proteomes" id="UP000295680"/>
    </source>
</evidence>
<dbReference type="CDD" id="cd11614">
    <property type="entry name" value="SAF_CpaB_FlgA_like"/>
    <property type="match status" value="1"/>
</dbReference>
<evidence type="ECO:0000313" key="2">
    <source>
        <dbReference type="EMBL" id="TCO58384.1"/>
    </source>
</evidence>
<dbReference type="SMART" id="SM00858">
    <property type="entry name" value="SAF"/>
    <property type="match status" value="1"/>
</dbReference>
<dbReference type="InterPro" id="IPR013974">
    <property type="entry name" value="SAF"/>
</dbReference>